<dbReference type="Pfam" id="PF14587">
    <property type="entry name" value="Glyco_hydr_30_2"/>
    <property type="match status" value="1"/>
</dbReference>
<evidence type="ECO:0000259" key="2">
    <source>
        <dbReference type="Pfam" id="PF14587"/>
    </source>
</evidence>
<keyword evidence="3" id="KW-0378">Hydrolase</keyword>
<evidence type="ECO:0000313" key="4">
    <source>
        <dbReference type="Proteomes" id="UP001338137"/>
    </source>
</evidence>
<proteinExistence type="predicted"/>
<dbReference type="InterPro" id="IPR017853">
    <property type="entry name" value="GH"/>
</dbReference>
<dbReference type="RefSeq" id="WP_326076262.1">
    <property type="nucleotide sequence ID" value="NZ_JARLKY010000112.1"/>
</dbReference>
<dbReference type="Proteomes" id="UP001338137">
    <property type="component" value="Unassembled WGS sequence"/>
</dbReference>
<dbReference type="EMBL" id="JARLKY010000112">
    <property type="protein sequence ID" value="MEC0232126.1"/>
    <property type="molecule type" value="Genomic_DNA"/>
</dbReference>
<feature type="chain" id="PRO_5045214744" evidence="1">
    <location>
        <begin position="30"/>
        <end position="643"/>
    </location>
</feature>
<dbReference type="PANTHER" id="PTHR42767">
    <property type="entry name" value="ENDO-BETA-1,6-GALACTANASE"/>
    <property type="match status" value="1"/>
</dbReference>
<dbReference type="InterPro" id="IPR039743">
    <property type="entry name" value="6GAL/EXGAL"/>
</dbReference>
<gene>
    <name evidence="3" type="ORF">P4I72_34020</name>
</gene>
<dbReference type="Gene3D" id="3.20.20.80">
    <property type="entry name" value="Glycosidases"/>
    <property type="match status" value="1"/>
</dbReference>
<name>A0ABU6GE08_9BACL</name>
<dbReference type="GO" id="GO:0016787">
    <property type="term" value="F:hydrolase activity"/>
    <property type="evidence" value="ECO:0007669"/>
    <property type="project" value="UniProtKB-KW"/>
</dbReference>
<dbReference type="Gene3D" id="2.60.120.260">
    <property type="entry name" value="Galactose-binding domain-like"/>
    <property type="match status" value="1"/>
</dbReference>
<organism evidence="3 4">
    <name type="scientific">Paenibacillus alba</name>
    <dbReference type="NCBI Taxonomy" id="1197127"/>
    <lineage>
        <taxon>Bacteria</taxon>
        <taxon>Bacillati</taxon>
        <taxon>Bacillota</taxon>
        <taxon>Bacilli</taxon>
        <taxon>Bacillales</taxon>
        <taxon>Paenibacillaceae</taxon>
        <taxon>Paenibacillus</taxon>
    </lineage>
</organism>
<keyword evidence="4" id="KW-1185">Reference proteome</keyword>
<feature type="signal peptide" evidence="1">
    <location>
        <begin position="1"/>
        <end position="29"/>
    </location>
</feature>
<feature type="domain" description="Endo-beta-1,6-galactanase-like" evidence="2">
    <location>
        <begin position="34"/>
        <end position="255"/>
    </location>
</feature>
<dbReference type="Gene3D" id="2.60.40.1180">
    <property type="entry name" value="Golgi alpha-mannosidase II"/>
    <property type="match status" value="1"/>
</dbReference>
<protein>
    <submittedName>
        <fullName evidence="3">Glycoside hydrolase</fullName>
    </submittedName>
</protein>
<dbReference type="SUPFAM" id="SSF51011">
    <property type="entry name" value="Glycosyl hydrolase domain"/>
    <property type="match status" value="1"/>
</dbReference>
<reference evidence="3 4" key="1">
    <citation type="submission" date="2023-03" db="EMBL/GenBank/DDBJ databases">
        <title>Bacillus Genome Sequencing.</title>
        <authorList>
            <person name="Dunlap C."/>
        </authorList>
    </citation>
    <scope>NUCLEOTIDE SEQUENCE [LARGE SCALE GENOMIC DNA]</scope>
    <source>
        <strain evidence="3 4">BD-533</strain>
    </source>
</reference>
<sequence>MKRKPMKNVLLFSILTLMSSYVGVVPASAATTVAIDPGIRSLPFGGWGTSLAWSANYTGNWNNKDTLVDLLYSTTNTDANPSTLFNIARYNIGGGNDPAYVSGMRPGAAVPGYKTSAGASYDWNADANQRWWLQAVKARVPAEQLKVDAISYSAPYWMTKSGQSTGNTDKSQDNLISGYEPQFADYLTEVVKHFHDNWNITFRTLNPMNEPNSNYWGAGGKQEGMKVSAGAKQIALINATSAALVSKGLTGTSISGLDETSIAMSNSSLDSLDATAAGKITQFNTHTYSGGDRQGLFQKAIGNGRTLQMSEVSTHVKDDPHNHNSSAAFLNLAESITTDMKELAPQEWVYWQALESESESVAGNGNWGLIHYASDGTQNYWITKKFHAMRQYSNFIRPGNKILYNNDTKTISSLDPLTGKVSIVVYNDLTTDAAYTFDLNKFAAVTGNVEVYRTSSTENRATLSTLALSGKTFNATLPAQSISTFVINTTGGTDNLVQNPDFETGSAGQFPPGWITWGGDYKGTHLDADYTQAGGLSGGSKEGVHYRTIPYTVYTSQNTSLPNGTYTLNAYVRSSGGQSQARMVAKNYGGAELSMNIPANPTYTQISIPNIHVSNGNVEIGFYSVANGGNWIAFDNVTLTPSN</sequence>
<evidence type="ECO:0000313" key="3">
    <source>
        <dbReference type="EMBL" id="MEC0232126.1"/>
    </source>
</evidence>
<evidence type="ECO:0000256" key="1">
    <source>
        <dbReference type="SAM" id="SignalP"/>
    </source>
</evidence>
<dbReference type="InterPro" id="IPR039514">
    <property type="entry name" value="6GAL-like"/>
</dbReference>
<dbReference type="InterPro" id="IPR013780">
    <property type="entry name" value="Glyco_hydro_b"/>
</dbReference>
<accession>A0ABU6GE08</accession>
<dbReference type="SUPFAM" id="SSF51445">
    <property type="entry name" value="(Trans)glycosidases"/>
    <property type="match status" value="1"/>
</dbReference>
<dbReference type="PANTHER" id="PTHR42767:SF1">
    <property type="entry name" value="ENDO-BETA-1,6-GALACTANASE-LIKE DOMAIN-CONTAINING PROTEIN"/>
    <property type="match status" value="1"/>
</dbReference>
<keyword evidence="1" id="KW-0732">Signal</keyword>
<comment type="caution">
    <text evidence="3">The sequence shown here is derived from an EMBL/GenBank/DDBJ whole genome shotgun (WGS) entry which is preliminary data.</text>
</comment>